<comment type="caution">
    <text evidence="1">The sequence shown here is derived from an EMBL/GenBank/DDBJ whole genome shotgun (WGS) entry which is preliminary data.</text>
</comment>
<evidence type="ECO:0000313" key="1">
    <source>
        <dbReference type="EMBL" id="RXI08917.1"/>
    </source>
</evidence>
<keyword evidence="2" id="KW-1185">Reference proteome</keyword>
<dbReference type="AlphaFoldDB" id="A0A498KN05"/>
<dbReference type="EMBL" id="RDQH01000327">
    <property type="protein sequence ID" value="RXI08917.1"/>
    <property type="molecule type" value="Genomic_DNA"/>
</dbReference>
<dbReference type="STRING" id="3750.A0A498KN05"/>
<accession>A0A498KN05</accession>
<organism evidence="1 2">
    <name type="scientific">Malus domestica</name>
    <name type="common">Apple</name>
    <name type="synonym">Pyrus malus</name>
    <dbReference type="NCBI Taxonomy" id="3750"/>
    <lineage>
        <taxon>Eukaryota</taxon>
        <taxon>Viridiplantae</taxon>
        <taxon>Streptophyta</taxon>
        <taxon>Embryophyta</taxon>
        <taxon>Tracheophyta</taxon>
        <taxon>Spermatophyta</taxon>
        <taxon>Magnoliopsida</taxon>
        <taxon>eudicotyledons</taxon>
        <taxon>Gunneridae</taxon>
        <taxon>Pentapetalae</taxon>
        <taxon>rosids</taxon>
        <taxon>fabids</taxon>
        <taxon>Rosales</taxon>
        <taxon>Rosaceae</taxon>
        <taxon>Amygdaloideae</taxon>
        <taxon>Maleae</taxon>
        <taxon>Malus</taxon>
    </lineage>
</organism>
<gene>
    <name evidence="1" type="ORF">DVH24_023061</name>
</gene>
<dbReference type="Proteomes" id="UP000290289">
    <property type="component" value="Chromosome 1"/>
</dbReference>
<name>A0A498KN05_MALDO</name>
<evidence type="ECO:0008006" key="3">
    <source>
        <dbReference type="Google" id="ProtNLM"/>
    </source>
</evidence>
<evidence type="ECO:0000313" key="2">
    <source>
        <dbReference type="Proteomes" id="UP000290289"/>
    </source>
</evidence>
<sequence>MAGAEVEELVVHLEKSMDLSNMEQGIKLVGTALANKTLNKWGVRNILRYSWNEMGEVEIKWVKDNTFIITVNDESTAAKIID</sequence>
<protein>
    <recommendedName>
        <fullName evidence="3">DUF4283 domain-containing protein</fullName>
    </recommendedName>
</protein>
<proteinExistence type="predicted"/>
<reference evidence="1 2" key="1">
    <citation type="submission" date="2018-10" db="EMBL/GenBank/DDBJ databases">
        <title>A high-quality apple genome assembly.</title>
        <authorList>
            <person name="Hu J."/>
        </authorList>
    </citation>
    <scope>NUCLEOTIDE SEQUENCE [LARGE SCALE GENOMIC DNA]</scope>
    <source>
        <strain evidence="2">cv. HFTH1</strain>
        <tissue evidence="1">Young leaf</tissue>
    </source>
</reference>